<keyword evidence="8" id="KW-1185">Reference proteome</keyword>
<comment type="caution">
    <text evidence="7">The sequence shown here is derived from an EMBL/GenBank/DDBJ whole genome shotgun (WGS) entry which is preliminary data.</text>
</comment>
<evidence type="ECO:0000313" key="7">
    <source>
        <dbReference type="EMBL" id="RIX31478.1"/>
    </source>
</evidence>
<evidence type="ECO:0000256" key="3">
    <source>
        <dbReference type="ARBA" id="ARBA00022989"/>
    </source>
</evidence>
<dbReference type="AlphaFoldDB" id="A0A418Q0I5"/>
<keyword evidence="2 5" id="KW-0812">Transmembrane</keyword>
<gene>
    <name evidence="7" type="ORF">D3M59_00105</name>
</gene>
<dbReference type="Proteomes" id="UP000285023">
    <property type="component" value="Unassembled WGS sequence"/>
</dbReference>
<protein>
    <submittedName>
        <fullName evidence="7">DUF202 domain-containing protein</fullName>
    </submittedName>
</protein>
<evidence type="ECO:0000256" key="5">
    <source>
        <dbReference type="SAM" id="Phobius"/>
    </source>
</evidence>
<keyword evidence="4 5" id="KW-0472">Membrane</keyword>
<dbReference type="EMBL" id="QXTF01000001">
    <property type="protein sequence ID" value="RIX31478.1"/>
    <property type="molecule type" value="Genomic_DNA"/>
</dbReference>
<keyword evidence="3 5" id="KW-1133">Transmembrane helix</keyword>
<organism evidence="7 8">
    <name type="scientific">Sphingomonas edaphi</name>
    <dbReference type="NCBI Taxonomy" id="2315689"/>
    <lineage>
        <taxon>Bacteria</taxon>
        <taxon>Pseudomonadati</taxon>
        <taxon>Pseudomonadota</taxon>
        <taxon>Alphaproteobacteria</taxon>
        <taxon>Sphingomonadales</taxon>
        <taxon>Sphingomonadaceae</taxon>
        <taxon>Sphingomonas</taxon>
    </lineage>
</organism>
<dbReference type="Pfam" id="PF02656">
    <property type="entry name" value="DUF202"/>
    <property type="match status" value="1"/>
</dbReference>
<name>A0A418Q0I5_9SPHN</name>
<evidence type="ECO:0000259" key="6">
    <source>
        <dbReference type="Pfam" id="PF02656"/>
    </source>
</evidence>
<sequence>MSPRDSDELTRDELAEDRTLLSNERTFGSWMRTSLGCIGIGVGFQGLFSAIEPFWLPRLVATAFLLLGLLVIVLAERRACQVLGRLNAHAVVKAKATYFRLFAAIISLGSLGLIAAIWTVTS</sequence>
<dbReference type="GO" id="GO:0012505">
    <property type="term" value="C:endomembrane system"/>
    <property type="evidence" value="ECO:0007669"/>
    <property type="project" value="UniProtKB-SubCell"/>
</dbReference>
<evidence type="ECO:0000256" key="1">
    <source>
        <dbReference type="ARBA" id="ARBA00004127"/>
    </source>
</evidence>
<feature type="transmembrane region" description="Helical" evidence="5">
    <location>
        <begin position="54"/>
        <end position="75"/>
    </location>
</feature>
<dbReference type="InterPro" id="IPR003807">
    <property type="entry name" value="DUF202"/>
</dbReference>
<dbReference type="OrthoDB" id="582337at2"/>
<reference evidence="7 8" key="1">
    <citation type="submission" date="2018-09" db="EMBL/GenBank/DDBJ databases">
        <title>Sphingomonas sp. DAC4.</title>
        <authorList>
            <person name="Seo T."/>
        </authorList>
    </citation>
    <scope>NUCLEOTIDE SEQUENCE [LARGE SCALE GENOMIC DNA]</scope>
    <source>
        <strain evidence="7 8">DAC4</strain>
    </source>
</reference>
<evidence type="ECO:0000256" key="2">
    <source>
        <dbReference type="ARBA" id="ARBA00022692"/>
    </source>
</evidence>
<evidence type="ECO:0000313" key="8">
    <source>
        <dbReference type="Proteomes" id="UP000285023"/>
    </source>
</evidence>
<proteinExistence type="predicted"/>
<dbReference type="RefSeq" id="WP_119530345.1">
    <property type="nucleotide sequence ID" value="NZ_QXTF01000001.1"/>
</dbReference>
<comment type="subcellular location">
    <subcellularLocation>
        <location evidence="1">Endomembrane system</location>
        <topology evidence="1">Multi-pass membrane protein</topology>
    </subcellularLocation>
</comment>
<feature type="transmembrane region" description="Helical" evidence="5">
    <location>
        <begin position="96"/>
        <end position="120"/>
    </location>
</feature>
<feature type="domain" description="DUF202" evidence="6">
    <location>
        <begin position="18"/>
        <end position="82"/>
    </location>
</feature>
<accession>A0A418Q0I5</accession>
<evidence type="ECO:0000256" key="4">
    <source>
        <dbReference type="ARBA" id="ARBA00023136"/>
    </source>
</evidence>